<comment type="subcellular location">
    <subcellularLocation>
        <location evidence="1">Cell membrane</location>
        <topology evidence="1">Multi-pass membrane protein</topology>
    </subcellularLocation>
</comment>
<evidence type="ECO:0000256" key="1">
    <source>
        <dbReference type="ARBA" id="ARBA00004651"/>
    </source>
</evidence>
<dbReference type="Proteomes" id="UP000250123">
    <property type="component" value="Chromosome SHEWBE"/>
</dbReference>
<sequence>MSNILARRGRWSAYKLVLIQAAIAGGTSVFFFALWGEQYGLSALAGGAIAVLPNFVFATFAFSYMGASSTAKVMQTFYWGEAIKLLLTIVLFSLTFNFFEVGFWPFFICYALGVTVPWKVSLYFKQN</sequence>
<dbReference type="Pfam" id="PF03899">
    <property type="entry name" value="ATP-synt_I"/>
    <property type="match status" value="1"/>
</dbReference>
<dbReference type="OrthoDB" id="5702716at2"/>
<feature type="transmembrane region" description="Helical" evidence="6">
    <location>
        <begin position="102"/>
        <end position="124"/>
    </location>
</feature>
<protein>
    <submittedName>
        <fullName evidence="7">ATP synthase protein I</fullName>
    </submittedName>
</protein>
<accession>A0A330M036</accession>
<dbReference type="KEGG" id="sbk:SHEWBE_0535"/>
<feature type="transmembrane region" description="Helical" evidence="6">
    <location>
        <begin position="12"/>
        <end position="35"/>
    </location>
</feature>
<keyword evidence="4 6" id="KW-1133">Transmembrane helix</keyword>
<evidence type="ECO:0000256" key="3">
    <source>
        <dbReference type="ARBA" id="ARBA00022692"/>
    </source>
</evidence>
<dbReference type="InterPro" id="IPR005598">
    <property type="entry name" value="ATP_synth_I"/>
</dbReference>
<dbReference type="GO" id="GO:0005886">
    <property type="term" value="C:plasma membrane"/>
    <property type="evidence" value="ECO:0007669"/>
    <property type="project" value="UniProtKB-SubCell"/>
</dbReference>
<dbReference type="EMBL" id="LS483452">
    <property type="protein sequence ID" value="SQH74520.1"/>
    <property type="molecule type" value="Genomic_DNA"/>
</dbReference>
<feature type="transmembrane region" description="Helical" evidence="6">
    <location>
        <begin position="77"/>
        <end position="96"/>
    </location>
</feature>
<dbReference type="RefSeq" id="WP_112351343.1">
    <property type="nucleotide sequence ID" value="NZ_LS483452.1"/>
</dbReference>
<proteinExistence type="predicted"/>
<evidence type="ECO:0000256" key="2">
    <source>
        <dbReference type="ARBA" id="ARBA00022475"/>
    </source>
</evidence>
<evidence type="ECO:0000256" key="6">
    <source>
        <dbReference type="SAM" id="Phobius"/>
    </source>
</evidence>
<organism evidence="7 8">
    <name type="scientific">Shewanella benthica</name>
    <dbReference type="NCBI Taxonomy" id="43661"/>
    <lineage>
        <taxon>Bacteria</taxon>
        <taxon>Pseudomonadati</taxon>
        <taxon>Pseudomonadota</taxon>
        <taxon>Gammaproteobacteria</taxon>
        <taxon>Alteromonadales</taxon>
        <taxon>Shewanellaceae</taxon>
        <taxon>Shewanella</taxon>
    </lineage>
</organism>
<keyword evidence="5 6" id="KW-0472">Membrane</keyword>
<feature type="transmembrane region" description="Helical" evidence="6">
    <location>
        <begin position="41"/>
        <end position="65"/>
    </location>
</feature>
<evidence type="ECO:0000256" key="5">
    <source>
        <dbReference type="ARBA" id="ARBA00023136"/>
    </source>
</evidence>
<dbReference type="AlphaFoldDB" id="A0A330M036"/>
<reference evidence="8" key="1">
    <citation type="submission" date="2018-06" db="EMBL/GenBank/DDBJ databases">
        <authorList>
            <person name="Cea G.-C."/>
            <person name="William W."/>
        </authorList>
    </citation>
    <scope>NUCLEOTIDE SEQUENCE [LARGE SCALE GENOMIC DNA]</scope>
    <source>
        <strain evidence="8">DB21MT-2</strain>
    </source>
</reference>
<keyword evidence="2" id="KW-1003">Cell membrane</keyword>
<evidence type="ECO:0000313" key="8">
    <source>
        <dbReference type="Proteomes" id="UP000250123"/>
    </source>
</evidence>
<evidence type="ECO:0000256" key="4">
    <source>
        <dbReference type="ARBA" id="ARBA00022989"/>
    </source>
</evidence>
<name>A0A330M036_9GAMM</name>
<evidence type="ECO:0000313" key="7">
    <source>
        <dbReference type="EMBL" id="SQH74520.1"/>
    </source>
</evidence>
<gene>
    <name evidence="7" type="primary">atpI</name>
    <name evidence="7" type="ORF">SHEWBE_0535</name>
</gene>
<keyword evidence="3 6" id="KW-0812">Transmembrane</keyword>